<keyword evidence="2" id="KW-1185">Reference proteome</keyword>
<gene>
    <name evidence="1" type="ORF">GCM10010357_63470</name>
</gene>
<accession>A0ABN0Z544</accession>
<dbReference type="Proteomes" id="UP001500879">
    <property type="component" value="Unassembled WGS sequence"/>
</dbReference>
<name>A0ABN0Z544_9ACTN</name>
<organism evidence="1 2">
    <name type="scientific">Streptomyces luteireticuli</name>
    <dbReference type="NCBI Taxonomy" id="173858"/>
    <lineage>
        <taxon>Bacteria</taxon>
        <taxon>Bacillati</taxon>
        <taxon>Actinomycetota</taxon>
        <taxon>Actinomycetes</taxon>
        <taxon>Kitasatosporales</taxon>
        <taxon>Streptomycetaceae</taxon>
        <taxon>Streptomyces</taxon>
    </lineage>
</organism>
<evidence type="ECO:0000313" key="2">
    <source>
        <dbReference type="Proteomes" id="UP001500879"/>
    </source>
</evidence>
<dbReference type="EMBL" id="BAAABX010000072">
    <property type="protein sequence ID" value="GAA0433228.1"/>
    <property type="molecule type" value="Genomic_DNA"/>
</dbReference>
<protein>
    <submittedName>
        <fullName evidence="1">Uncharacterized protein</fullName>
    </submittedName>
</protein>
<dbReference type="RefSeq" id="WP_344031762.1">
    <property type="nucleotide sequence ID" value="NZ_BAAABX010000072.1"/>
</dbReference>
<evidence type="ECO:0000313" key="1">
    <source>
        <dbReference type="EMBL" id="GAA0433228.1"/>
    </source>
</evidence>
<comment type="caution">
    <text evidence="1">The sequence shown here is derived from an EMBL/GenBank/DDBJ whole genome shotgun (WGS) entry which is preliminary data.</text>
</comment>
<reference evidence="1 2" key="1">
    <citation type="journal article" date="2019" name="Int. J. Syst. Evol. Microbiol.">
        <title>The Global Catalogue of Microorganisms (GCM) 10K type strain sequencing project: providing services to taxonomists for standard genome sequencing and annotation.</title>
        <authorList>
            <consortium name="The Broad Institute Genomics Platform"/>
            <consortium name="The Broad Institute Genome Sequencing Center for Infectious Disease"/>
            <person name="Wu L."/>
            <person name="Ma J."/>
        </authorList>
    </citation>
    <scope>NUCLEOTIDE SEQUENCE [LARGE SCALE GENOMIC DNA]</scope>
    <source>
        <strain evidence="1 2">JCM 4788</strain>
    </source>
</reference>
<sequence>MVDDERERDRKQRAGDKGEFAGQVGDVALDVAAGGGLGIAVRAVAAVGRAVGHGTRAVVEALT</sequence>
<proteinExistence type="predicted"/>